<gene>
    <name evidence="2" type="ORF">SSS_7459</name>
</gene>
<feature type="chain" id="PRO_5038259375" evidence="1">
    <location>
        <begin position="24"/>
        <end position="463"/>
    </location>
</feature>
<evidence type="ECO:0000313" key="4">
    <source>
        <dbReference type="Proteomes" id="UP000070412"/>
    </source>
</evidence>
<dbReference type="EnsemblMetazoa" id="SSS_7459s_mrna">
    <property type="protein sequence ID" value="KAF7495545.1"/>
    <property type="gene ID" value="SSS_7459"/>
</dbReference>
<organism evidence="2">
    <name type="scientific">Sarcoptes scabiei</name>
    <name type="common">Itch mite</name>
    <name type="synonym">Acarus scabiei</name>
    <dbReference type="NCBI Taxonomy" id="52283"/>
    <lineage>
        <taxon>Eukaryota</taxon>
        <taxon>Metazoa</taxon>
        <taxon>Ecdysozoa</taxon>
        <taxon>Arthropoda</taxon>
        <taxon>Chelicerata</taxon>
        <taxon>Arachnida</taxon>
        <taxon>Acari</taxon>
        <taxon>Acariformes</taxon>
        <taxon>Sarcoptiformes</taxon>
        <taxon>Astigmata</taxon>
        <taxon>Psoroptidia</taxon>
        <taxon>Sarcoptoidea</taxon>
        <taxon>Sarcoptidae</taxon>
        <taxon>Sarcoptinae</taxon>
        <taxon>Sarcoptes</taxon>
    </lineage>
</organism>
<evidence type="ECO:0000313" key="2">
    <source>
        <dbReference type="EMBL" id="KAF7495545.1"/>
    </source>
</evidence>
<dbReference type="EMBL" id="WVUK01000047">
    <property type="protein sequence ID" value="KAF7495545.1"/>
    <property type="molecule type" value="Genomic_DNA"/>
</dbReference>
<proteinExistence type="predicted"/>
<protein>
    <submittedName>
        <fullName evidence="2 3">Uncharacterized protein</fullName>
    </submittedName>
</protein>
<reference evidence="3" key="3">
    <citation type="submission" date="2022-06" db="UniProtKB">
        <authorList>
            <consortium name="EnsemblMetazoa"/>
        </authorList>
    </citation>
    <scope>IDENTIFICATION</scope>
</reference>
<evidence type="ECO:0000313" key="3">
    <source>
        <dbReference type="EnsemblMetazoa" id="KAF7495545.1"/>
    </source>
</evidence>
<name>A0A834RGL4_SARSC</name>
<feature type="signal peptide" evidence="1">
    <location>
        <begin position="1"/>
        <end position="23"/>
    </location>
</feature>
<sequence length="463" mass="49545">MRKQIFIIFIVILLELSSWNVYGDEIRDEKDLNLAESAGKTVVGTTGAGIGFKKGGAAGAGAKGAGAAAFGAKGFGKKGGLAAGMAAGAGFKKGGAAKGGGAIKKFGKTGFKKGAVKKLFGAGHEKKFAKIVYGHDKAFKFASVTGAGGAAGFKGGKKGLKKGFAAAGGAKFGGKKGAFTKGAFKKAGVAAGKGAQKLARKRATSESISNESIAIPIGNCPSIPSTSTSTSLHSRRMTITTKHRTNNNNNNNNNKSNIVDCNENFRSSNFSNYNYGFFFVSFSLSPQPPPPPSFINDRLFMIEGNNCLQKMKCSCRGVRIRFSGSNRLVCGERLKGEHCRSDVIYQCRTLGFLNPIEHCPNGCLSNRTNSQNVRCRSLPSTTFLINEERVEKNLDDLDHKTTMKTTTETMATTIESTTSDMMVSRSTKKNSLHSIRFFMFFPDSILDGKKLISFIRMKINRKS</sequence>
<dbReference type="AlphaFoldDB" id="A0A834RGL4"/>
<reference evidence="4" key="1">
    <citation type="journal article" date="2020" name="PLoS Negl. Trop. Dis.">
        <title>High-quality nuclear genome for Sarcoptes scabiei-A critical resource for a neglected parasite.</title>
        <authorList>
            <person name="Korhonen P.K."/>
            <person name="Gasser R.B."/>
            <person name="Ma G."/>
            <person name="Wang T."/>
            <person name="Stroehlein A.J."/>
            <person name="Young N.D."/>
            <person name="Ang C.S."/>
            <person name="Fernando D.D."/>
            <person name="Lu H.C."/>
            <person name="Taylor S."/>
            <person name="Reynolds S.L."/>
            <person name="Mofiz E."/>
            <person name="Najaraj S.H."/>
            <person name="Gowda H."/>
            <person name="Madugundu A."/>
            <person name="Renuse S."/>
            <person name="Holt D."/>
            <person name="Pandey A."/>
            <person name="Papenfuss A.T."/>
            <person name="Fischer K."/>
        </authorList>
    </citation>
    <scope>NUCLEOTIDE SEQUENCE [LARGE SCALE GENOMIC DNA]</scope>
</reference>
<dbReference type="Proteomes" id="UP000070412">
    <property type="component" value="Unassembled WGS sequence"/>
</dbReference>
<reference evidence="2" key="2">
    <citation type="submission" date="2020-01" db="EMBL/GenBank/DDBJ databases">
        <authorList>
            <person name="Korhonen P.K.K."/>
            <person name="Guangxu M.G."/>
            <person name="Wang T.W."/>
            <person name="Stroehlein A.J.S."/>
            <person name="Young N.D."/>
            <person name="Ang C.-S.A."/>
            <person name="Fernando D.W.F."/>
            <person name="Lu H.L."/>
            <person name="Taylor S.T."/>
            <person name="Ehtesham M.E.M."/>
            <person name="Najaraj S.H.N."/>
            <person name="Harsha G.H.G."/>
            <person name="Madugundu A.M."/>
            <person name="Renuse S.R."/>
            <person name="Holt D.H."/>
            <person name="Pandey A.P."/>
            <person name="Papenfuss A.P."/>
            <person name="Gasser R.B.G."/>
            <person name="Fischer K.F."/>
        </authorList>
    </citation>
    <scope>NUCLEOTIDE SEQUENCE</scope>
    <source>
        <strain evidence="2">SSS_KF_BRIS2020</strain>
    </source>
</reference>
<evidence type="ECO:0000256" key="1">
    <source>
        <dbReference type="SAM" id="SignalP"/>
    </source>
</evidence>
<accession>A0A834RGL4</accession>
<keyword evidence="1" id="KW-0732">Signal</keyword>
<keyword evidence="4" id="KW-1185">Reference proteome</keyword>